<dbReference type="InterPro" id="IPR025213">
    <property type="entry name" value="Sim4_Fta2"/>
</dbReference>
<dbReference type="OrthoDB" id="4160057at2759"/>
<reference evidence="1 2" key="1">
    <citation type="submission" date="2016-03" db="EMBL/GenBank/DDBJ databases">
        <title>Draft genome sequence of the Fonsecaea monophora CBS 269.37.</title>
        <authorList>
            <person name="Bombassaro A."/>
            <person name="Vinicius W.A."/>
            <person name="De Hoog S."/>
            <person name="Sun J."/>
            <person name="Souza E.M."/>
            <person name="Raittz R.T."/>
            <person name="Costa F."/>
            <person name="Leao A.C."/>
            <person name="Tadra-Sfeir M.Z."/>
            <person name="Baura V."/>
            <person name="Balsanelli E."/>
            <person name="Pedrosa F.O."/>
            <person name="Moreno L.F."/>
            <person name="Steffens M.B."/>
            <person name="Xi L."/>
            <person name="Bocca A.L."/>
            <person name="Felipe M.S."/>
            <person name="Teixeira M."/>
            <person name="Telles Filho F.Q."/>
            <person name="Azevedo C.M."/>
            <person name="Gomes R."/>
            <person name="Vicente V.A."/>
        </authorList>
    </citation>
    <scope>NUCLEOTIDE SEQUENCE [LARGE SCALE GENOMIC DNA]</scope>
    <source>
        <strain evidence="1 2">CBS 269.37</strain>
    </source>
</reference>
<dbReference type="Pfam" id="PF13095">
    <property type="entry name" value="FTA2"/>
    <property type="match status" value="1"/>
</dbReference>
<organism evidence="1 2">
    <name type="scientific">Fonsecaea monophora</name>
    <dbReference type="NCBI Taxonomy" id="254056"/>
    <lineage>
        <taxon>Eukaryota</taxon>
        <taxon>Fungi</taxon>
        <taxon>Dikarya</taxon>
        <taxon>Ascomycota</taxon>
        <taxon>Pezizomycotina</taxon>
        <taxon>Eurotiomycetes</taxon>
        <taxon>Chaetothyriomycetidae</taxon>
        <taxon>Chaetothyriales</taxon>
        <taxon>Herpotrichiellaceae</taxon>
        <taxon>Fonsecaea</taxon>
    </lineage>
</organism>
<evidence type="ECO:0008006" key="3">
    <source>
        <dbReference type="Google" id="ProtNLM"/>
    </source>
</evidence>
<evidence type="ECO:0000313" key="1">
    <source>
        <dbReference type="EMBL" id="OAG35629.1"/>
    </source>
</evidence>
<gene>
    <name evidence="1" type="ORF">AYO21_10169</name>
</gene>
<keyword evidence="2" id="KW-1185">Reference proteome</keyword>
<proteinExistence type="predicted"/>
<dbReference type="Proteomes" id="UP000077002">
    <property type="component" value="Unassembled WGS sequence"/>
</dbReference>
<dbReference type="GeneID" id="34605293"/>
<dbReference type="RefSeq" id="XP_022507581.1">
    <property type="nucleotide sequence ID" value="XM_022660092.1"/>
</dbReference>
<dbReference type="AlphaFoldDB" id="A0A177EXE6"/>
<name>A0A177EXE6_9EURO</name>
<accession>A0A177EXE6</accession>
<dbReference type="EMBL" id="LVKK01000112">
    <property type="protein sequence ID" value="OAG35629.1"/>
    <property type="molecule type" value="Genomic_DNA"/>
</dbReference>
<comment type="caution">
    <text evidence="1">The sequence shown here is derived from an EMBL/GenBank/DDBJ whole genome shotgun (WGS) entry which is preliminary data.</text>
</comment>
<sequence>MKTTWSLDHDVPASLVSSQAFITPDLVHEIPSTVKRPDWTPHSLPASQIDLYMDLPESNDGFWIGKCLSEEPMTEKPFRNPSEDPMLRRFKASDEEFEYLEFLGKGEQGIVVSASINGVRYAVKFYFPYTRNPWSRLKPKYEHVLLDPFGGESRAFARLQDMGEDGTFAVKCYGWIKLTGPQLDALRTRFRIWEDPTPWALVKELVDTTASADQLPLMIKNVDIAEQCELYVPDVHPGNYGGGKFLDLGVAKVMPYPRLYWPALCYETLFERTRNRLQKWIFRGAEFIEPQEG</sequence>
<protein>
    <recommendedName>
        <fullName evidence="3">Protein kinase domain-containing protein</fullName>
    </recommendedName>
</protein>
<evidence type="ECO:0000313" key="2">
    <source>
        <dbReference type="Proteomes" id="UP000077002"/>
    </source>
</evidence>